<evidence type="ECO:0000256" key="1">
    <source>
        <dbReference type="SAM" id="MobiDB-lite"/>
    </source>
</evidence>
<reference evidence="4" key="1">
    <citation type="journal article" date="2011" name="Nat. Biotechnol.">
        <title>The genomic sequence of the Chinese hamster ovary (CHO)-K1 cell line.</title>
        <authorList>
            <person name="Xu X."/>
            <person name="Nagarajan H."/>
            <person name="Lewis N.E."/>
            <person name="Pan S."/>
            <person name="Cai Z."/>
            <person name="Liu X."/>
            <person name="Chen W."/>
            <person name="Xie M."/>
            <person name="Wang W."/>
            <person name="Hammond S."/>
            <person name="Andersen M.R."/>
            <person name="Neff N."/>
            <person name="Passarelli B."/>
            <person name="Koh W."/>
            <person name="Fan H.C."/>
            <person name="Wang J."/>
            <person name="Gui Y."/>
            <person name="Lee K.H."/>
            <person name="Betenbaugh M.J."/>
            <person name="Quake S.R."/>
            <person name="Famili I."/>
            <person name="Palsson B.O."/>
            <person name="Wang J."/>
        </authorList>
    </citation>
    <scope>NUCLEOTIDE SEQUENCE [LARGE SCALE GENOMIC DNA]</scope>
    <source>
        <strain evidence="4">CHO K1 cell line</strain>
    </source>
</reference>
<sequence>MRRRLRFCRDAWLTLLLSAALGLLLYAQRDGAAPTTRAPPARGQSPRGPLLVSGDAGSPTTPARPRRPMRATPQCRPHLRAPLTSADICAPRINGASRCSLTNRVNAAETAHLAARRICSSRSSLWPPTSSGGKPYVRLGAPRVAFREHSCAECSCWACPGASTLAGQARGRTGALCWKLRAVLMQTSCSGLSKTPSSI</sequence>
<accession>G3HZK3</accession>
<evidence type="ECO:0000313" key="4">
    <source>
        <dbReference type="Proteomes" id="UP000001075"/>
    </source>
</evidence>
<feature type="signal peptide" evidence="2">
    <location>
        <begin position="1"/>
        <end position="22"/>
    </location>
</feature>
<organism evidence="3 4">
    <name type="scientific">Cricetulus griseus</name>
    <name type="common">Chinese hamster</name>
    <name type="synonym">Cricetulus barabensis griseus</name>
    <dbReference type="NCBI Taxonomy" id="10029"/>
    <lineage>
        <taxon>Eukaryota</taxon>
        <taxon>Metazoa</taxon>
        <taxon>Chordata</taxon>
        <taxon>Craniata</taxon>
        <taxon>Vertebrata</taxon>
        <taxon>Euteleostomi</taxon>
        <taxon>Mammalia</taxon>
        <taxon>Eutheria</taxon>
        <taxon>Euarchontoglires</taxon>
        <taxon>Glires</taxon>
        <taxon>Rodentia</taxon>
        <taxon>Myomorpha</taxon>
        <taxon>Muroidea</taxon>
        <taxon>Cricetidae</taxon>
        <taxon>Cricetinae</taxon>
        <taxon>Cricetulus</taxon>
    </lineage>
</organism>
<keyword evidence="2" id="KW-0732">Signal</keyword>
<proteinExistence type="predicted"/>
<dbReference type="InParanoid" id="G3HZK3"/>
<dbReference type="EMBL" id="JH000973">
    <property type="protein sequence ID" value="EGV97025.1"/>
    <property type="molecule type" value="Genomic_DNA"/>
</dbReference>
<name>G3HZK3_CRIGR</name>
<evidence type="ECO:0000313" key="3">
    <source>
        <dbReference type="EMBL" id="EGV97025.1"/>
    </source>
</evidence>
<feature type="compositionally biased region" description="Low complexity" evidence="1">
    <location>
        <begin position="33"/>
        <end position="42"/>
    </location>
</feature>
<evidence type="ECO:0000256" key="2">
    <source>
        <dbReference type="SAM" id="SignalP"/>
    </source>
</evidence>
<feature type="region of interest" description="Disordered" evidence="1">
    <location>
        <begin position="33"/>
        <end position="74"/>
    </location>
</feature>
<protein>
    <submittedName>
        <fullName evidence="3">Uncharacterized protein</fullName>
    </submittedName>
</protein>
<gene>
    <name evidence="3" type="ORF">I79_016509</name>
</gene>
<feature type="chain" id="PRO_5003445054" evidence="2">
    <location>
        <begin position="23"/>
        <end position="199"/>
    </location>
</feature>
<dbReference type="AlphaFoldDB" id="G3HZK3"/>
<dbReference type="Proteomes" id="UP000001075">
    <property type="component" value="Unassembled WGS sequence"/>
</dbReference>